<gene>
    <name evidence="1" type="ORF">Cadr_000005418</name>
</gene>
<reference evidence="1 2" key="1">
    <citation type="journal article" date="2019" name="Mol. Ecol. Resour.">
        <title>Improving Illumina assemblies with Hi-C and long reads: an example with the North African dromedary.</title>
        <authorList>
            <person name="Elbers J.P."/>
            <person name="Rogers M.F."/>
            <person name="Perelman P.L."/>
            <person name="Proskuryakova A.A."/>
            <person name="Serdyukova N.A."/>
            <person name="Johnson W.E."/>
            <person name="Horin P."/>
            <person name="Corander J."/>
            <person name="Murphy D."/>
            <person name="Burger P.A."/>
        </authorList>
    </citation>
    <scope>NUCLEOTIDE SEQUENCE [LARGE SCALE GENOMIC DNA]</scope>
    <source>
        <strain evidence="1">Drom800</strain>
        <tissue evidence="1">Blood</tissue>
    </source>
</reference>
<organism evidence="1 2">
    <name type="scientific">Camelus dromedarius</name>
    <name type="common">Dromedary</name>
    <name type="synonym">Arabian camel</name>
    <dbReference type="NCBI Taxonomy" id="9838"/>
    <lineage>
        <taxon>Eukaryota</taxon>
        <taxon>Metazoa</taxon>
        <taxon>Chordata</taxon>
        <taxon>Craniata</taxon>
        <taxon>Vertebrata</taxon>
        <taxon>Euteleostomi</taxon>
        <taxon>Mammalia</taxon>
        <taxon>Eutheria</taxon>
        <taxon>Laurasiatheria</taxon>
        <taxon>Artiodactyla</taxon>
        <taxon>Tylopoda</taxon>
        <taxon>Camelidae</taxon>
        <taxon>Camelus</taxon>
    </lineage>
</organism>
<dbReference type="AlphaFoldDB" id="A0A5N4E381"/>
<proteinExistence type="predicted"/>
<comment type="caution">
    <text evidence="1">The sequence shown here is derived from an EMBL/GenBank/DDBJ whole genome shotgun (WGS) entry which is preliminary data.</text>
</comment>
<dbReference type="EMBL" id="JWIN03000006">
    <property type="protein sequence ID" value="KAB1277903.1"/>
    <property type="molecule type" value="Genomic_DNA"/>
</dbReference>
<accession>A0A5N4E381</accession>
<dbReference type="Proteomes" id="UP000299084">
    <property type="component" value="Unassembled WGS sequence"/>
</dbReference>
<name>A0A5N4E381_CAMDR</name>
<evidence type="ECO:0000313" key="2">
    <source>
        <dbReference type="Proteomes" id="UP000299084"/>
    </source>
</evidence>
<keyword evidence="2" id="KW-1185">Reference proteome</keyword>
<sequence>MSVPWTPQELSELERRNRQMKRYMDEGTGLSPSTLSRLTQRQRLMSRRTGADLLGWAGHLGGQVEEGGSCASPDFFCAVVQLRFPGPVAVSTCFSPRRAIDAVAPRNSRAECFFSLLEIEEGQKDGPYSPATLKHSNQVEKALPGLKDPQRILRSECGRGGSKWLPAGALVRKGKALVARLLPFLPQDQAVSLLLTIHPPPATPGPRDVADQVLWQDKTLRSIEPIATWLERPPRTSIEGPGFERDGSIPVVTGPGPNVIQPLGKCISHLTSMSSSKGFRDSILLPPGSSERPVTVVLRYQFGISLLYAPVC</sequence>
<evidence type="ECO:0000313" key="1">
    <source>
        <dbReference type="EMBL" id="KAB1277903.1"/>
    </source>
</evidence>
<protein>
    <submittedName>
        <fullName evidence="1">Protein PAT1-like protein 2</fullName>
    </submittedName>
</protein>